<comment type="caution">
    <text evidence="2">The sequence shown here is derived from an EMBL/GenBank/DDBJ whole genome shotgun (WGS) entry which is preliminary data.</text>
</comment>
<feature type="compositionally biased region" description="Low complexity" evidence="1">
    <location>
        <begin position="1"/>
        <end position="12"/>
    </location>
</feature>
<gene>
    <name evidence="2" type="ORF">FNF31_00234</name>
</gene>
<dbReference type="GO" id="GO:0051879">
    <property type="term" value="F:Hsp90 protein binding"/>
    <property type="evidence" value="ECO:0007669"/>
    <property type="project" value="TreeGrafter"/>
</dbReference>
<feature type="compositionally biased region" description="Basic and acidic residues" evidence="1">
    <location>
        <begin position="34"/>
        <end position="43"/>
    </location>
</feature>
<evidence type="ECO:0000256" key="1">
    <source>
        <dbReference type="SAM" id="MobiDB-lite"/>
    </source>
</evidence>
<dbReference type="Pfam" id="PF10274">
    <property type="entry name" value="ParcG"/>
    <property type="match status" value="1"/>
</dbReference>
<evidence type="ECO:0000313" key="2">
    <source>
        <dbReference type="EMBL" id="KAA0169074.1"/>
    </source>
</evidence>
<name>A0A5A8DWL9_CAFRO</name>
<evidence type="ECO:0000313" key="3">
    <source>
        <dbReference type="Proteomes" id="UP000325113"/>
    </source>
</evidence>
<proteinExistence type="predicted"/>
<feature type="compositionally biased region" description="Basic and acidic residues" evidence="1">
    <location>
        <begin position="57"/>
        <end position="67"/>
    </location>
</feature>
<dbReference type="Proteomes" id="UP000325113">
    <property type="component" value="Unassembled WGS sequence"/>
</dbReference>
<reference evidence="2 3" key="1">
    <citation type="submission" date="2019-07" db="EMBL/GenBank/DDBJ databases">
        <title>Genomes of Cafeteria roenbergensis.</title>
        <authorList>
            <person name="Fischer M.G."/>
            <person name="Hackl T."/>
            <person name="Roman M."/>
        </authorList>
    </citation>
    <scope>NUCLEOTIDE SEQUENCE [LARGE SCALE GENOMIC DNA]</scope>
    <source>
        <strain evidence="2 3">Cflag</strain>
    </source>
</reference>
<feature type="region of interest" description="Disordered" evidence="1">
    <location>
        <begin position="1"/>
        <end position="89"/>
    </location>
</feature>
<dbReference type="EMBL" id="VLTM01000001">
    <property type="protein sequence ID" value="KAA0169074.1"/>
    <property type="molecule type" value="Genomic_DNA"/>
</dbReference>
<dbReference type="PANTHER" id="PTHR21207">
    <property type="entry name" value="PARKIN COREGULATED GENE PROTEIN PARK2 COREGULATED"/>
    <property type="match status" value="1"/>
</dbReference>
<dbReference type="PANTHER" id="PTHR21207:SF2">
    <property type="entry name" value="PARKIN COREGULATED GENE PROTEIN"/>
    <property type="match status" value="1"/>
</dbReference>
<accession>A0A5A8DWL9</accession>
<dbReference type="InterPro" id="IPR019399">
    <property type="entry name" value="Parkin_co-regulated_protein"/>
</dbReference>
<dbReference type="GO" id="GO:0030544">
    <property type="term" value="F:Hsp70 protein binding"/>
    <property type="evidence" value="ECO:0007669"/>
    <property type="project" value="TreeGrafter"/>
</dbReference>
<organism evidence="2 3">
    <name type="scientific">Cafeteria roenbergensis</name>
    <name type="common">Marine flagellate</name>
    <dbReference type="NCBI Taxonomy" id="33653"/>
    <lineage>
        <taxon>Eukaryota</taxon>
        <taxon>Sar</taxon>
        <taxon>Stramenopiles</taxon>
        <taxon>Bigyra</taxon>
        <taxon>Opalozoa</taxon>
        <taxon>Bicosoecida</taxon>
        <taxon>Cafeteriaceae</taxon>
        <taxon>Cafeteria</taxon>
    </lineage>
</organism>
<dbReference type="AlphaFoldDB" id="A0A5A8DWL9"/>
<sequence length="319" mass="34947">MAAAAASSAGSARTSKQTIVNGLAFARNSSYKITQKERHHKESGSAFDASRPAKSLRVREHEARKLGPSDAAAFSQHTKTAKPEPKKCLRAGTGMGGTVGKPRAEPLHAAAPPVAGPSVKATTKRYNPPNTFFRKLFERGDLPIRVKHTGSGIRVDWTKPADKVDLHHFLPVFVSGLREVEEPYMSLAQFGTQDLLAVGGDRLLPVVPQLVQPLREALATRDPGIVRRVMLVMQRLVTCGDLVGEALVPFYRQLLPVLSIFKSKHDDLGDAIDYGQRFRRSMGDLVQETLETLELHGGPDAFINLRYCVPSYESVVYTV</sequence>
<evidence type="ECO:0008006" key="4">
    <source>
        <dbReference type="Google" id="ProtNLM"/>
    </source>
</evidence>
<protein>
    <recommendedName>
        <fullName evidence="4">Parkin co-regulated protein</fullName>
    </recommendedName>
</protein>